<reference evidence="1 2" key="1">
    <citation type="journal article" date="2013" name="Genome Announc.">
        <title>Genome Sequence of Rhizobium lupini HPC(L) Isolated from Saline Desert Soil, Kutch (Gujarat).</title>
        <authorList>
            <person name="Agarwal L."/>
            <person name="Purohit H.J."/>
        </authorList>
    </citation>
    <scope>NUCLEOTIDE SEQUENCE [LARGE SCALE GENOMIC DNA]</scope>
    <source>
        <strain evidence="2">HPC(L)</strain>
    </source>
</reference>
<organism evidence="1 2">
    <name type="scientific">Bradyrhizobium lupini HPC(L)</name>
    <dbReference type="NCBI Taxonomy" id="1229491"/>
    <lineage>
        <taxon>Bacteria</taxon>
        <taxon>Pseudomonadati</taxon>
        <taxon>Pseudomonadota</taxon>
        <taxon>Alphaproteobacteria</taxon>
        <taxon>Hyphomicrobiales</taxon>
        <taxon>Nitrobacteraceae</taxon>
        <taxon>Bradyrhizobium</taxon>
    </lineage>
</organism>
<protein>
    <submittedName>
        <fullName evidence="1">Uncharacterized protein</fullName>
    </submittedName>
</protein>
<dbReference type="EMBL" id="AMQQ01000023">
    <property type="protein sequence ID" value="EKJ94839.1"/>
    <property type="molecule type" value="Genomic_DNA"/>
</dbReference>
<evidence type="ECO:0000313" key="1">
    <source>
        <dbReference type="EMBL" id="EKJ94839.1"/>
    </source>
</evidence>
<comment type="caution">
    <text evidence="1">The sequence shown here is derived from an EMBL/GenBank/DDBJ whole genome shotgun (WGS) entry which is preliminary data.</text>
</comment>
<proteinExistence type="predicted"/>
<evidence type="ECO:0000313" key="2">
    <source>
        <dbReference type="Proteomes" id="UP000017668"/>
    </source>
</evidence>
<gene>
    <name evidence="1" type="ORF">C241_16198</name>
</gene>
<dbReference type="Proteomes" id="UP000017668">
    <property type="component" value="Unassembled WGS sequence"/>
</dbReference>
<keyword evidence="2" id="KW-1185">Reference proteome</keyword>
<accession>A0ABN0HJL3</accession>
<sequence>MSVFDRCTLADVARRKCPEGRAVAPCYAMAGDRHGKRIARASACDCLASLPAPDPSGELFVAHRLARRNFAQCQPHSSLKGGASQVERKTDANLRRLYHPNDPSDDFLILGDVPYQNGV</sequence>
<name>A0ABN0HJL3_RHILU</name>